<dbReference type="EMBL" id="JAAAUQ010000934">
    <property type="protein sequence ID" value="KAF9145841.1"/>
    <property type="molecule type" value="Genomic_DNA"/>
</dbReference>
<evidence type="ECO:0000256" key="3">
    <source>
        <dbReference type="ARBA" id="ARBA00022968"/>
    </source>
</evidence>
<keyword evidence="4" id="KW-1133">Transmembrane helix</keyword>
<evidence type="ECO:0000256" key="2">
    <source>
        <dbReference type="ARBA" id="ARBA00022692"/>
    </source>
</evidence>
<dbReference type="Pfam" id="PF13896">
    <property type="entry name" value="Glyco_transf_49"/>
    <property type="match status" value="1"/>
</dbReference>
<dbReference type="PANTHER" id="PTHR12270:SF52">
    <property type="entry name" value="GLYCOSYLTRANSFERASE-LIKE PROTEIN GNT13-RELATED"/>
    <property type="match status" value="1"/>
</dbReference>
<reference evidence="7" key="1">
    <citation type="journal article" date="2020" name="Fungal Divers.">
        <title>Resolving the Mortierellaceae phylogeny through synthesis of multi-gene phylogenetics and phylogenomics.</title>
        <authorList>
            <person name="Vandepol N."/>
            <person name="Liber J."/>
            <person name="Desiro A."/>
            <person name="Na H."/>
            <person name="Kennedy M."/>
            <person name="Barry K."/>
            <person name="Grigoriev I.V."/>
            <person name="Miller A.N."/>
            <person name="O'Donnell K."/>
            <person name="Stajich J.E."/>
            <person name="Bonito G."/>
        </authorList>
    </citation>
    <scope>NUCLEOTIDE SEQUENCE</scope>
    <source>
        <strain evidence="7">NRRL 6426</strain>
    </source>
</reference>
<dbReference type="GO" id="GO:0016020">
    <property type="term" value="C:membrane"/>
    <property type="evidence" value="ECO:0007669"/>
    <property type="project" value="UniProtKB-SubCell"/>
</dbReference>
<dbReference type="GO" id="GO:0042285">
    <property type="term" value="F:xylosyltransferase activity"/>
    <property type="evidence" value="ECO:0007669"/>
    <property type="project" value="TreeGrafter"/>
</dbReference>
<evidence type="ECO:0000313" key="7">
    <source>
        <dbReference type="EMBL" id="KAF9145841.1"/>
    </source>
</evidence>
<accession>A0A9P5RUN2</accession>
<dbReference type="SUPFAM" id="SSF53448">
    <property type="entry name" value="Nucleotide-diphospho-sugar transferases"/>
    <property type="match status" value="1"/>
</dbReference>
<dbReference type="PANTHER" id="PTHR12270">
    <property type="entry name" value="GLYCOSYLTRANSFERASE-RELATED"/>
    <property type="match status" value="1"/>
</dbReference>
<dbReference type="Proteomes" id="UP000748756">
    <property type="component" value="Unassembled WGS sequence"/>
</dbReference>
<organism evidence="7 8">
    <name type="scientific">Linnemannia schmuckeri</name>
    <dbReference type="NCBI Taxonomy" id="64567"/>
    <lineage>
        <taxon>Eukaryota</taxon>
        <taxon>Fungi</taxon>
        <taxon>Fungi incertae sedis</taxon>
        <taxon>Mucoromycota</taxon>
        <taxon>Mortierellomycotina</taxon>
        <taxon>Mortierellomycetes</taxon>
        <taxon>Mortierellales</taxon>
        <taxon>Mortierellaceae</taxon>
        <taxon>Linnemannia</taxon>
    </lineage>
</organism>
<keyword evidence="5" id="KW-0472">Membrane</keyword>
<keyword evidence="3" id="KW-0735">Signal-anchor</keyword>
<dbReference type="InterPro" id="IPR051292">
    <property type="entry name" value="Xyl/GlcA_transferase"/>
</dbReference>
<dbReference type="GO" id="GO:0035269">
    <property type="term" value="P:protein O-linked glycosylation via mannose"/>
    <property type="evidence" value="ECO:0007669"/>
    <property type="project" value="TreeGrafter"/>
</dbReference>
<dbReference type="OrthoDB" id="411524at2759"/>
<evidence type="ECO:0000256" key="4">
    <source>
        <dbReference type="ARBA" id="ARBA00022989"/>
    </source>
</evidence>
<evidence type="ECO:0000256" key="1">
    <source>
        <dbReference type="ARBA" id="ARBA00004606"/>
    </source>
</evidence>
<keyword evidence="2" id="KW-0812">Transmembrane</keyword>
<comment type="subcellular location">
    <subcellularLocation>
        <location evidence="1">Membrane</location>
        <topology evidence="1">Single-pass type II membrane protein</topology>
    </subcellularLocation>
</comment>
<dbReference type="GO" id="GO:0015020">
    <property type="term" value="F:glucuronosyltransferase activity"/>
    <property type="evidence" value="ECO:0007669"/>
    <property type="project" value="TreeGrafter"/>
</dbReference>
<evidence type="ECO:0000256" key="5">
    <source>
        <dbReference type="ARBA" id="ARBA00023136"/>
    </source>
</evidence>
<sequence length="513" mass="59662">MDWTPYRRLSLQLRVRVRRFRLHFRRNARRNTVLLLIAIYIFFHLIARAGRLHNSVDKRWEHLQEFVKPGILGAPPDVELNTKDSVRVQLCDTEDRLCSFWTSDQVWKSAELTRDEAWLNPGWIKVPIGVQATLMMDNNRQQVLRYGRHKCDGTSLNCQGINSMVVEASILSAIDAISISCTGEQWVREPAIMHTIYAKKVFSKKDVTMIAQFSISRLDRFERAKAVWRGPSSVVIFLATYTDILELKKYFERPGKLALYNSITITIVKPNYSLGTHSRYPINHLRNIGLMATMTDYIYVIDADFVPTSKLYDFASTQLISLLEKATHPTAYVVPCLAIKEEYRGKFPDTIKELQPLMKSGIAYITDPRNGHGPTYTQLFLNSPVLKNPPAYEVCYESQWEPYYIVNRNYPHPYYDERFKNQGGDKQSHALMLNALGYRFLVLRDHFMYHMDHATLKWTGDGLEQGKQKDFTYFENYSPEMERIFGSNYRWPRGCTRPLVQSFKRDLQGIGTM</sequence>
<evidence type="ECO:0000313" key="8">
    <source>
        <dbReference type="Proteomes" id="UP000748756"/>
    </source>
</evidence>
<gene>
    <name evidence="7" type="primary">GYLTL1B</name>
    <name evidence="7" type="ORF">BG015_011771</name>
</gene>
<dbReference type="Gene3D" id="3.90.550.10">
    <property type="entry name" value="Spore Coat Polysaccharide Biosynthesis Protein SpsA, Chain A"/>
    <property type="match status" value="1"/>
</dbReference>
<keyword evidence="6" id="KW-0325">Glycoprotein</keyword>
<dbReference type="InterPro" id="IPR029044">
    <property type="entry name" value="Nucleotide-diphossugar_trans"/>
</dbReference>
<dbReference type="AlphaFoldDB" id="A0A9P5RUN2"/>
<name>A0A9P5RUN2_9FUNG</name>
<protein>
    <submittedName>
        <fullName evidence="7">Glycosyltransferase-like 1B</fullName>
    </submittedName>
</protein>
<comment type="caution">
    <text evidence="7">The sequence shown here is derived from an EMBL/GenBank/DDBJ whole genome shotgun (WGS) entry which is preliminary data.</text>
</comment>
<keyword evidence="8" id="KW-1185">Reference proteome</keyword>
<evidence type="ECO:0000256" key="6">
    <source>
        <dbReference type="ARBA" id="ARBA00023180"/>
    </source>
</evidence>
<proteinExistence type="predicted"/>